<evidence type="ECO:0000259" key="1">
    <source>
        <dbReference type="Pfam" id="PF00134"/>
    </source>
</evidence>
<dbReference type="GO" id="GO:0006357">
    <property type="term" value="P:regulation of transcription by RNA polymerase II"/>
    <property type="evidence" value="ECO:0007669"/>
    <property type="project" value="InterPro"/>
</dbReference>
<dbReference type="PIRSF" id="PIRSF036580">
    <property type="entry name" value="Cyclin_L"/>
    <property type="match status" value="1"/>
</dbReference>
<keyword evidence="3" id="KW-1185">Reference proteome</keyword>
<protein>
    <recommendedName>
        <fullName evidence="1">Cyclin N-terminal domain-containing protein</fullName>
    </recommendedName>
</protein>
<dbReference type="AlphaFoldDB" id="A0A1J8R6N1"/>
<dbReference type="InterPro" id="IPR006671">
    <property type="entry name" value="Cyclin_N"/>
</dbReference>
<dbReference type="Proteomes" id="UP000183567">
    <property type="component" value="Unassembled WGS sequence"/>
</dbReference>
<evidence type="ECO:0000313" key="2">
    <source>
        <dbReference type="EMBL" id="OJA17426.1"/>
    </source>
</evidence>
<dbReference type="InterPro" id="IPR036915">
    <property type="entry name" value="Cyclin-like_sf"/>
</dbReference>
<name>A0A1J8R6N1_9AGAM</name>
<dbReference type="SUPFAM" id="SSF47954">
    <property type="entry name" value="Cyclin-like"/>
    <property type="match status" value="2"/>
</dbReference>
<dbReference type="InterPro" id="IPR043198">
    <property type="entry name" value="Cyclin/Ssn8"/>
</dbReference>
<feature type="domain" description="Cyclin N-terminal" evidence="1">
    <location>
        <begin position="26"/>
        <end position="155"/>
    </location>
</feature>
<dbReference type="STRING" id="180088.A0A1J8R6N1"/>
<dbReference type="EMBL" id="LVVM01002017">
    <property type="protein sequence ID" value="OJA17426.1"/>
    <property type="molecule type" value="Genomic_DNA"/>
</dbReference>
<dbReference type="GO" id="GO:0016538">
    <property type="term" value="F:cyclin-dependent protein serine/threonine kinase regulator activity"/>
    <property type="evidence" value="ECO:0007669"/>
    <property type="project" value="InterPro"/>
</dbReference>
<sequence>MPADLVPLASTSQIERTPSKEDGIPADLEEDLRAFGCKLIHEAGILLKQKQVAVATAQILYQRFWYTTSMKQFGIGDVGMGALYLASKLEECPLRMRDLINVYDLLLQRNAHTLSKGKETFKYAPMSYFGNTFYDLKDALVVAEMQILKRLGFNVHVVLPYGTLINYLRVLGLTSRKDACAKAWGYLNDALQTPVYALYAVPTIVSAAILLTSRHLDIALPSSSPNCWWDLFDAPWEDVWSVCGYIMRLYRDRTPEDRMRVLKLVSKKDVRRWLEDNAVTLS</sequence>
<dbReference type="PANTHER" id="PTHR10026">
    <property type="entry name" value="CYCLIN"/>
    <property type="match status" value="1"/>
</dbReference>
<proteinExistence type="predicted"/>
<gene>
    <name evidence="2" type="ORF">AZE42_04826</name>
</gene>
<organism evidence="2 3">
    <name type="scientific">Rhizopogon vesiculosus</name>
    <dbReference type="NCBI Taxonomy" id="180088"/>
    <lineage>
        <taxon>Eukaryota</taxon>
        <taxon>Fungi</taxon>
        <taxon>Dikarya</taxon>
        <taxon>Basidiomycota</taxon>
        <taxon>Agaricomycotina</taxon>
        <taxon>Agaricomycetes</taxon>
        <taxon>Agaricomycetidae</taxon>
        <taxon>Boletales</taxon>
        <taxon>Suillineae</taxon>
        <taxon>Rhizopogonaceae</taxon>
        <taxon>Rhizopogon</taxon>
    </lineage>
</organism>
<dbReference type="CDD" id="cd20532">
    <property type="entry name" value="CYCLIN_CCNL_rpt1"/>
    <property type="match status" value="1"/>
</dbReference>
<reference evidence="2 3" key="1">
    <citation type="submission" date="2016-03" db="EMBL/GenBank/DDBJ databases">
        <title>Comparative genomics of the ectomycorrhizal sister species Rhizopogon vinicolor and Rhizopogon vesiculosus (Basidiomycota: Boletales) reveals a divergence of the mating type B locus.</title>
        <authorList>
            <person name="Mujic A.B."/>
            <person name="Kuo A."/>
            <person name="Tritt A."/>
            <person name="Lipzen A."/>
            <person name="Chen C."/>
            <person name="Johnson J."/>
            <person name="Sharma A."/>
            <person name="Barry K."/>
            <person name="Grigoriev I.V."/>
            <person name="Spatafora J.W."/>
        </authorList>
    </citation>
    <scope>NUCLEOTIDE SEQUENCE [LARGE SCALE GENOMIC DNA]</scope>
    <source>
        <strain evidence="2 3">AM-OR11-056</strain>
    </source>
</reference>
<dbReference type="OrthoDB" id="10264655at2759"/>
<comment type="caution">
    <text evidence="2">The sequence shown here is derived from an EMBL/GenBank/DDBJ whole genome shotgun (WGS) entry which is preliminary data.</text>
</comment>
<dbReference type="Pfam" id="PF00134">
    <property type="entry name" value="Cyclin_N"/>
    <property type="match status" value="1"/>
</dbReference>
<evidence type="ECO:0000313" key="3">
    <source>
        <dbReference type="Proteomes" id="UP000183567"/>
    </source>
</evidence>
<accession>A0A1J8R6N1</accession>
<dbReference type="Gene3D" id="1.10.472.10">
    <property type="entry name" value="Cyclin-like"/>
    <property type="match status" value="2"/>
</dbReference>